<organism evidence="3 4">
    <name type="scientific">Parabacteroides chinchillae</name>
    <dbReference type="NCBI Taxonomy" id="871327"/>
    <lineage>
        <taxon>Bacteria</taxon>
        <taxon>Pseudomonadati</taxon>
        <taxon>Bacteroidota</taxon>
        <taxon>Bacteroidia</taxon>
        <taxon>Bacteroidales</taxon>
        <taxon>Tannerellaceae</taxon>
        <taxon>Parabacteroides</taxon>
    </lineage>
</organism>
<dbReference type="InterPro" id="IPR036514">
    <property type="entry name" value="SGNH_hydro_sf"/>
</dbReference>
<evidence type="ECO:0000313" key="4">
    <source>
        <dbReference type="Proteomes" id="UP000236725"/>
    </source>
</evidence>
<keyword evidence="1" id="KW-0732">Signal</keyword>
<comment type="caution">
    <text evidence="3">The sequence shown here is derived from an EMBL/GenBank/DDBJ whole genome shotgun (WGS) entry which is preliminary data.</text>
</comment>
<gene>
    <name evidence="3" type="ORF">SAMN05444001_11947</name>
</gene>
<reference evidence="3 4" key="1">
    <citation type="submission" date="2016-10" db="EMBL/GenBank/DDBJ databases">
        <authorList>
            <person name="Varghese N."/>
            <person name="Submissions S."/>
        </authorList>
    </citation>
    <scope>NUCLEOTIDE SEQUENCE [LARGE SCALE GENOMIC DNA]</scope>
    <source>
        <strain evidence="3 4">DSM 29073</strain>
    </source>
</reference>
<dbReference type="Proteomes" id="UP000236725">
    <property type="component" value="Unassembled WGS sequence"/>
</dbReference>
<dbReference type="GO" id="GO:0016788">
    <property type="term" value="F:hydrolase activity, acting on ester bonds"/>
    <property type="evidence" value="ECO:0007669"/>
    <property type="project" value="UniProtKB-ARBA"/>
</dbReference>
<sequence length="278" mass="32052">MNMKRLFNIVLGLSFVTICAFAKNSTDTLRVLAIGNSFSIDAMEYLDTIAKSQNKCLIYGNIVKGGCSLERHANNIKESVKEYSYIKSVLGERTTTRMVNLNDFIDDEKWNCVSIQQVSHLQGMCNSYYPYIKEIISFLKNELNWNFQIYFHQTWAYPVYSEHKGFKYYHNDQREMLDSINVNVSRVTKQEKIKKIFFSGNAIQLLRETNGESVNRDGFHLNVLGRYAAACVWYETLFKESALKIKYKPSELSEEEALAAKKAAHTAVKKGFKVNFSK</sequence>
<evidence type="ECO:0000259" key="2">
    <source>
        <dbReference type="Pfam" id="PF16227"/>
    </source>
</evidence>
<evidence type="ECO:0000256" key="1">
    <source>
        <dbReference type="SAM" id="SignalP"/>
    </source>
</evidence>
<proteinExistence type="predicted"/>
<dbReference type="Pfam" id="PF16227">
    <property type="entry name" value="DUF4886"/>
    <property type="match status" value="1"/>
</dbReference>
<dbReference type="InterPro" id="IPR032616">
    <property type="entry name" value="DUF4886"/>
</dbReference>
<dbReference type="AlphaFoldDB" id="A0A8G2BYH7"/>
<dbReference type="Gene3D" id="3.40.50.1110">
    <property type="entry name" value="SGNH hydrolase"/>
    <property type="match status" value="1"/>
</dbReference>
<feature type="chain" id="PRO_5034333296" description="DUF4886 domain-containing protein" evidence="1">
    <location>
        <begin position="23"/>
        <end position="278"/>
    </location>
</feature>
<feature type="signal peptide" evidence="1">
    <location>
        <begin position="1"/>
        <end position="22"/>
    </location>
</feature>
<protein>
    <recommendedName>
        <fullName evidence="2">DUF4886 domain-containing protein</fullName>
    </recommendedName>
</protein>
<keyword evidence="4" id="KW-1185">Reference proteome</keyword>
<name>A0A8G2BYH7_9BACT</name>
<dbReference type="EMBL" id="FNVS01000019">
    <property type="protein sequence ID" value="SEG19511.1"/>
    <property type="molecule type" value="Genomic_DNA"/>
</dbReference>
<feature type="domain" description="DUF4886" evidence="2">
    <location>
        <begin position="30"/>
        <end position="267"/>
    </location>
</feature>
<accession>A0A8G2BYH7</accession>
<evidence type="ECO:0000313" key="3">
    <source>
        <dbReference type="EMBL" id="SEG19511.1"/>
    </source>
</evidence>